<name>A0A977PL64_9CREN</name>
<gene>
    <name evidence="1" type="ORF">IPA_02280</name>
</gene>
<evidence type="ECO:0000313" key="2">
    <source>
        <dbReference type="Proteomes" id="UP001063698"/>
    </source>
</evidence>
<reference evidence="1" key="1">
    <citation type="submission" date="2013-11" db="EMBL/GenBank/DDBJ databases">
        <title>Comparative genomics of Ignicoccus.</title>
        <authorList>
            <person name="Podar M."/>
        </authorList>
    </citation>
    <scope>NUCLEOTIDE SEQUENCE</scope>
    <source>
        <strain evidence="1">DSM 13166</strain>
    </source>
</reference>
<proteinExistence type="predicted"/>
<dbReference type="AlphaFoldDB" id="A0A977PL64"/>
<organism evidence="1 2">
    <name type="scientific">Ignicoccus pacificus DSM 13166</name>
    <dbReference type="NCBI Taxonomy" id="940294"/>
    <lineage>
        <taxon>Archaea</taxon>
        <taxon>Thermoproteota</taxon>
        <taxon>Thermoprotei</taxon>
        <taxon>Desulfurococcales</taxon>
        <taxon>Desulfurococcaceae</taxon>
        <taxon>Ignicoccus</taxon>
    </lineage>
</organism>
<dbReference type="Proteomes" id="UP001063698">
    <property type="component" value="Chromosome"/>
</dbReference>
<evidence type="ECO:0000313" key="1">
    <source>
        <dbReference type="EMBL" id="UXD22169.1"/>
    </source>
</evidence>
<sequence length="125" mass="14338">MEWANSIYYKFRGVAMSIVIDNTNLTPDHPDFVPFFVHVLLELARDGFLELNREGSESDAPGYVSSYAFVADLYYEELKDKLTKIVSLMVRNGSLWRLYEQVKSIGYSHDSIVPLQVINVLKNTN</sequence>
<keyword evidence="2" id="KW-1185">Reference proteome</keyword>
<dbReference type="KEGG" id="ipc:IPA_02280"/>
<protein>
    <submittedName>
        <fullName evidence="1">Uncharacterized protein</fullName>
    </submittedName>
</protein>
<accession>A0A977PL64</accession>
<dbReference type="EMBL" id="CP006868">
    <property type="protein sequence ID" value="UXD22169.1"/>
    <property type="molecule type" value="Genomic_DNA"/>
</dbReference>